<feature type="transmembrane region" description="Helical" evidence="8">
    <location>
        <begin position="522"/>
        <end position="542"/>
    </location>
</feature>
<feature type="domain" description="FAD-binding FR-type" evidence="9">
    <location>
        <begin position="237"/>
        <end position="356"/>
    </location>
</feature>
<organism evidence="10 11">
    <name type="scientific">Actinidia rufa</name>
    <dbReference type="NCBI Taxonomy" id="165716"/>
    <lineage>
        <taxon>Eukaryota</taxon>
        <taxon>Viridiplantae</taxon>
        <taxon>Streptophyta</taxon>
        <taxon>Embryophyta</taxon>
        <taxon>Tracheophyta</taxon>
        <taxon>Spermatophyta</taxon>
        <taxon>Magnoliopsida</taxon>
        <taxon>eudicotyledons</taxon>
        <taxon>Gunneridae</taxon>
        <taxon>Pentapetalae</taxon>
        <taxon>asterids</taxon>
        <taxon>Ericales</taxon>
        <taxon>Actinidiaceae</taxon>
        <taxon>Actinidia</taxon>
    </lineage>
</organism>
<accession>A0A7J0FYU9</accession>
<dbReference type="InterPro" id="IPR039261">
    <property type="entry name" value="FNR_nucleotide-bd"/>
</dbReference>
<evidence type="ECO:0000259" key="9">
    <source>
        <dbReference type="PROSITE" id="PS51384"/>
    </source>
</evidence>
<dbReference type="PANTHER" id="PTHR11972">
    <property type="entry name" value="NADPH OXIDASE"/>
    <property type="match status" value="1"/>
</dbReference>
<dbReference type="InterPro" id="IPR050369">
    <property type="entry name" value="RBOH/FRE"/>
</dbReference>
<feature type="transmembrane region" description="Helical" evidence="8">
    <location>
        <begin position="7"/>
        <end position="27"/>
    </location>
</feature>
<dbReference type="SUPFAM" id="SSF52343">
    <property type="entry name" value="Ferredoxin reductase-like, C-terminal NADP-linked domain"/>
    <property type="match status" value="1"/>
</dbReference>
<dbReference type="EMBL" id="BJWL01000016">
    <property type="protein sequence ID" value="GFZ03875.1"/>
    <property type="molecule type" value="Genomic_DNA"/>
</dbReference>
<feature type="transmembrane region" description="Helical" evidence="8">
    <location>
        <begin position="56"/>
        <end position="76"/>
    </location>
</feature>
<proteinExistence type="predicted"/>
<reference evidence="10 11" key="1">
    <citation type="submission" date="2019-07" db="EMBL/GenBank/DDBJ databases">
        <title>De Novo Assembly of kiwifruit Actinidia rufa.</title>
        <authorList>
            <person name="Sugita-Konishi S."/>
            <person name="Sato K."/>
            <person name="Mori E."/>
            <person name="Abe Y."/>
            <person name="Kisaki G."/>
            <person name="Hamano K."/>
            <person name="Suezawa K."/>
            <person name="Otani M."/>
            <person name="Fukuda T."/>
            <person name="Manabe T."/>
            <person name="Gomi K."/>
            <person name="Tabuchi M."/>
            <person name="Akimitsu K."/>
            <person name="Kataoka I."/>
        </authorList>
    </citation>
    <scope>NUCLEOTIDE SEQUENCE [LARGE SCALE GENOMIC DNA]</scope>
    <source>
        <strain evidence="11">cv. Fuchu</strain>
    </source>
</reference>
<protein>
    <submittedName>
        <fullName evidence="10">Ferric reduction oxidase 8</fullName>
    </submittedName>
</protein>
<dbReference type="Proteomes" id="UP000585474">
    <property type="component" value="Unassembled WGS sequence"/>
</dbReference>
<dbReference type="InterPro" id="IPR017927">
    <property type="entry name" value="FAD-bd_FR_type"/>
</dbReference>
<dbReference type="GO" id="GO:0000293">
    <property type="term" value="F:ferric-chelate reductase activity"/>
    <property type="evidence" value="ECO:0007669"/>
    <property type="project" value="TreeGrafter"/>
</dbReference>
<evidence type="ECO:0000313" key="10">
    <source>
        <dbReference type="EMBL" id="GFZ03875.1"/>
    </source>
</evidence>
<feature type="transmembrane region" description="Helical" evidence="8">
    <location>
        <begin position="202"/>
        <end position="219"/>
    </location>
</feature>
<dbReference type="Pfam" id="PF08022">
    <property type="entry name" value="FAD_binding_8"/>
    <property type="match status" value="1"/>
</dbReference>
<evidence type="ECO:0000256" key="6">
    <source>
        <dbReference type="ARBA" id="ARBA00023002"/>
    </source>
</evidence>
<dbReference type="SFLD" id="SFLDG01168">
    <property type="entry name" value="Ferric_reductase_subgroup_(FRE"/>
    <property type="match status" value="1"/>
</dbReference>
<dbReference type="Gene3D" id="3.40.50.80">
    <property type="entry name" value="Nucleotide-binding domain of ferredoxin-NADP reductase (FNR) module"/>
    <property type="match status" value="2"/>
</dbReference>
<comment type="caution">
    <text evidence="10">The sequence shown here is derived from an EMBL/GenBank/DDBJ whole genome shotgun (WGS) entry which is preliminary data.</text>
</comment>
<name>A0A7J0FYU9_9ERIC</name>
<dbReference type="InterPro" id="IPR017938">
    <property type="entry name" value="Riboflavin_synthase-like_b-brl"/>
</dbReference>
<keyword evidence="3 8" id="KW-0812">Transmembrane</keyword>
<feature type="transmembrane region" description="Helical" evidence="8">
    <location>
        <begin position="97"/>
        <end position="116"/>
    </location>
</feature>
<evidence type="ECO:0000256" key="8">
    <source>
        <dbReference type="SAM" id="Phobius"/>
    </source>
</evidence>
<dbReference type="InterPro" id="IPR013130">
    <property type="entry name" value="Fe3_Rdtase_TM_dom"/>
</dbReference>
<keyword evidence="4" id="KW-0274">FAD</keyword>
<feature type="transmembrane region" description="Helical" evidence="8">
    <location>
        <begin position="173"/>
        <end position="190"/>
    </location>
</feature>
<dbReference type="PRINTS" id="PR00466">
    <property type="entry name" value="GP91PHOX"/>
</dbReference>
<dbReference type="SUPFAM" id="SSF63380">
    <property type="entry name" value="Riboflavin synthase domain-like"/>
    <property type="match status" value="1"/>
</dbReference>
<dbReference type="AlphaFoldDB" id="A0A7J0FYU9"/>
<dbReference type="GO" id="GO:0005886">
    <property type="term" value="C:plasma membrane"/>
    <property type="evidence" value="ECO:0007669"/>
    <property type="project" value="TreeGrafter"/>
</dbReference>
<keyword evidence="7 8" id="KW-0472">Membrane</keyword>
<keyword evidence="5 8" id="KW-1133">Transmembrane helix</keyword>
<evidence type="ECO:0000256" key="5">
    <source>
        <dbReference type="ARBA" id="ARBA00022989"/>
    </source>
</evidence>
<dbReference type="CDD" id="cd06186">
    <property type="entry name" value="NOX_Duox_like_FAD_NADP"/>
    <property type="match status" value="1"/>
</dbReference>
<keyword evidence="6" id="KW-0560">Oxidoreductase</keyword>
<dbReference type="Pfam" id="PF01794">
    <property type="entry name" value="Ferric_reduct"/>
    <property type="match status" value="1"/>
</dbReference>
<evidence type="ECO:0000313" key="11">
    <source>
        <dbReference type="Proteomes" id="UP000585474"/>
    </source>
</evidence>
<dbReference type="InterPro" id="IPR000778">
    <property type="entry name" value="Cyt_b245_heavy_chain"/>
</dbReference>
<dbReference type="InterPro" id="IPR013121">
    <property type="entry name" value="Fe_red_NAD-bd_6"/>
</dbReference>
<keyword evidence="11" id="KW-1185">Reference proteome</keyword>
<dbReference type="SFLD" id="SFLDS00052">
    <property type="entry name" value="Ferric_Reductase_Domain"/>
    <property type="match status" value="1"/>
</dbReference>
<dbReference type="OrthoDB" id="167398at2759"/>
<keyword evidence="2" id="KW-0285">Flavoprotein</keyword>
<evidence type="ECO:0000256" key="4">
    <source>
        <dbReference type="ARBA" id="ARBA00022827"/>
    </source>
</evidence>
<dbReference type="PANTHER" id="PTHR11972:SF155">
    <property type="entry name" value="FERRIC REDUCTION OXIDASE 8, MITOCHONDRIAL"/>
    <property type="match status" value="1"/>
</dbReference>
<dbReference type="InterPro" id="IPR013112">
    <property type="entry name" value="FAD-bd_8"/>
</dbReference>
<dbReference type="Pfam" id="PF08030">
    <property type="entry name" value="NAD_binding_6"/>
    <property type="match status" value="1"/>
</dbReference>
<evidence type="ECO:0000256" key="3">
    <source>
        <dbReference type="ARBA" id="ARBA00022692"/>
    </source>
</evidence>
<evidence type="ECO:0000256" key="7">
    <source>
        <dbReference type="ARBA" id="ARBA00023136"/>
    </source>
</evidence>
<sequence>MANPSLLVFLKLVMVLICAVWVSLWVLKPTQVWTRKWKQAEESAAATVFGYNGLDFSVYTFPIIAFAMIGFIYLELKQKEPRSRQATSPIKALSNPLIINSYLGVLSAIEVLAVAVQSFKGVYPVRFAGRSMPSDASSADLEGFGHISGTFLVWGVKHQIPDQMWRWQKTGRIYLAGEVALVTGLVIWITSLPQIRRKKFEIFYYTHHLYIVFLVFFLFHGGDRHFYMVFPGIFLFSLDKLLRIVQSRPETCIVSAKVFPCKAIELVLPKDPRLKYAPTSMIFVKIPSISKLQWHSFSISSSSSVDDHTMSVIIKCEGGWTSSLYDVIKTKLGSDADRMKCVPVAIEGPYGPASLDFLRYDSLLLVAGGIGITPFLSILKEIDFALSSGKKWPPAQIQLIYVVKKSQDVCLLDSVLPILLNRRAGQLHLKLKAFVTQEQSGAPISELLTNEFSKVETVNFGMQCSDYATHGVENLPWLAAIVGFSSIVFLAALSCFNGAFLHDPAKMASKQKQKNPSSVTDLFLIFSFIIAIMCGTIVAVFLRWRKLKKELPPSPQKYSKEVKPISMDTSRALEEHEIHFGGRPNFQGIFSKFPNETGGSEVGVLVCGPEEMKESVASLCQMSAQGQRKKPYFSFHSLNFSL</sequence>
<feature type="transmembrane region" description="Helical" evidence="8">
    <location>
        <begin position="477"/>
        <end position="502"/>
    </location>
</feature>
<evidence type="ECO:0000256" key="1">
    <source>
        <dbReference type="ARBA" id="ARBA00004141"/>
    </source>
</evidence>
<evidence type="ECO:0000256" key="2">
    <source>
        <dbReference type="ARBA" id="ARBA00022630"/>
    </source>
</evidence>
<comment type="subcellular location">
    <subcellularLocation>
        <location evidence="1">Membrane</location>
        <topology evidence="1">Multi-pass membrane protein</topology>
    </subcellularLocation>
</comment>
<gene>
    <name evidence="10" type="ORF">Acr_16g0004990</name>
</gene>
<dbReference type="PROSITE" id="PS51384">
    <property type="entry name" value="FAD_FR"/>
    <property type="match status" value="1"/>
</dbReference>